<dbReference type="GO" id="GO:0006313">
    <property type="term" value="P:DNA transposition"/>
    <property type="evidence" value="ECO:0007669"/>
    <property type="project" value="InterPro"/>
</dbReference>
<evidence type="ECO:0000313" key="2">
    <source>
        <dbReference type="Proteomes" id="UP000069902"/>
    </source>
</evidence>
<dbReference type="Pfam" id="PF03400">
    <property type="entry name" value="DDE_Tnp_IS1"/>
    <property type="match status" value="1"/>
</dbReference>
<dbReference type="KEGG" id="pnl:PNK_1246"/>
<dbReference type="InterPro" id="IPR005063">
    <property type="entry name" value="Transposase_27"/>
</dbReference>
<dbReference type="EMBL" id="LN879502">
    <property type="protein sequence ID" value="CUI16863.1"/>
    <property type="molecule type" value="Genomic_DNA"/>
</dbReference>
<evidence type="ECO:0000313" key="1">
    <source>
        <dbReference type="EMBL" id="CUI16863.1"/>
    </source>
</evidence>
<dbReference type="InParanoid" id="A0A0U5JER5"/>
<name>A0A0U5JER5_9BACT</name>
<dbReference type="GO" id="GO:0004803">
    <property type="term" value="F:transposase activity"/>
    <property type="evidence" value="ECO:0007669"/>
    <property type="project" value="InterPro"/>
</dbReference>
<proteinExistence type="predicted"/>
<accession>A0A0U5JER5</accession>
<dbReference type="GO" id="GO:0003677">
    <property type="term" value="F:DNA binding"/>
    <property type="evidence" value="ECO:0007669"/>
    <property type="project" value="InterPro"/>
</dbReference>
<dbReference type="Proteomes" id="UP000069902">
    <property type="component" value="Chromosome cPNK"/>
</dbReference>
<dbReference type="PATRIC" id="fig|389348.3.peg.1384"/>
<sequence length="95" mass="11078">MPWLLQFINDIVEELPENLNATITRAEEFEVSVVELDEQSSYVEKKDNQQSLWLVFHSAKQQILGVHIGKRTKQGAECLLEQLPEDLKKSHLLYR</sequence>
<keyword evidence="2" id="KW-1185">Reference proteome</keyword>
<dbReference type="AlphaFoldDB" id="A0A0U5JER5"/>
<reference evidence="2" key="1">
    <citation type="submission" date="2015-09" db="EMBL/GenBank/DDBJ databases">
        <authorList>
            <person name="Bertelli C."/>
        </authorList>
    </citation>
    <scope>NUCLEOTIDE SEQUENCE [LARGE SCALE GENOMIC DNA]</scope>
    <source>
        <strain evidence="2">KNic</strain>
    </source>
</reference>
<organism evidence="1 2">
    <name type="scientific">Candidatus Protochlamydia naegleriophila</name>
    <dbReference type="NCBI Taxonomy" id="389348"/>
    <lineage>
        <taxon>Bacteria</taxon>
        <taxon>Pseudomonadati</taxon>
        <taxon>Chlamydiota</taxon>
        <taxon>Chlamydiia</taxon>
        <taxon>Parachlamydiales</taxon>
        <taxon>Parachlamydiaceae</taxon>
        <taxon>Candidatus Protochlamydia</taxon>
    </lineage>
</organism>
<gene>
    <name evidence="1" type="ORF">PNK_1246</name>
</gene>
<protein>
    <submittedName>
        <fullName evidence="1">Transposase</fullName>
    </submittedName>
</protein>